<dbReference type="AlphaFoldDB" id="B9Y5A2"/>
<evidence type="ECO:0000259" key="2">
    <source>
        <dbReference type="PROSITE" id="PS51099"/>
    </source>
</evidence>
<dbReference type="Proteomes" id="UP000005950">
    <property type="component" value="Unassembled WGS sequence"/>
</dbReference>
<dbReference type="Gene3D" id="3.40.50.2300">
    <property type="match status" value="1"/>
</dbReference>
<evidence type="ECO:0000313" key="3">
    <source>
        <dbReference type="EMBL" id="EEF68840.1"/>
    </source>
</evidence>
<sequence>MIKILICCASGSGTSQLMAITAQKACKSAGVEANVKHCPIAEGKSSARNYDLVLTSPAFIKMFDSAKAAGVNVYPLKNPLSQDEIIAALKAAGYIS</sequence>
<protein>
    <submittedName>
        <fullName evidence="3">PTS system, Lactose/Cellobiose specific IIB subunit</fullName>
    </submittedName>
</protein>
<dbReference type="HOGENOM" id="CLU_159248_1_0_9"/>
<proteinExistence type="predicted"/>
<dbReference type="InterPro" id="IPR003501">
    <property type="entry name" value="PTS_EIIB_2/3"/>
</dbReference>
<dbReference type="InterPro" id="IPR013011">
    <property type="entry name" value="PTS_EIIB_2"/>
</dbReference>
<reference evidence="3 4" key="2">
    <citation type="submission" date="2009-02" db="EMBL/GenBank/DDBJ databases">
        <title>Draft genome sequence of Holdemania filiformis DSM 12042.</title>
        <authorList>
            <person name="Sudarsanam P."/>
            <person name="Ley R."/>
            <person name="Guruge J."/>
            <person name="Turnbaugh P.J."/>
            <person name="Mahowald M."/>
            <person name="Liep D."/>
            <person name="Gordon J."/>
        </authorList>
    </citation>
    <scope>NUCLEOTIDE SEQUENCE [LARGE SCALE GENOMIC DNA]</scope>
    <source>
        <strain evidence="3 4">DSM 12042</strain>
    </source>
</reference>
<dbReference type="GO" id="GO:0009401">
    <property type="term" value="P:phosphoenolpyruvate-dependent sugar phosphotransferase system"/>
    <property type="evidence" value="ECO:0007669"/>
    <property type="project" value="InterPro"/>
</dbReference>
<dbReference type="SUPFAM" id="SSF52794">
    <property type="entry name" value="PTS system IIB component-like"/>
    <property type="match status" value="1"/>
</dbReference>
<dbReference type="PROSITE" id="PS51099">
    <property type="entry name" value="PTS_EIIB_TYPE_2"/>
    <property type="match status" value="1"/>
</dbReference>
<evidence type="ECO:0000313" key="4">
    <source>
        <dbReference type="Proteomes" id="UP000005950"/>
    </source>
</evidence>
<accession>B9Y5A2</accession>
<keyword evidence="1" id="KW-0808">Transferase</keyword>
<gene>
    <name evidence="3" type="ORF">HOLDEFILI_00984</name>
</gene>
<dbReference type="STRING" id="545696.HOLDEFILI_00984"/>
<comment type="caution">
    <text evidence="3">The sequence shown here is derived from an EMBL/GenBank/DDBJ whole genome shotgun (WGS) entry which is preliminary data.</text>
</comment>
<reference evidence="3 4" key="1">
    <citation type="submission" date="2008-12" db="EMBL/GenBank/DDBJ databases">
        <authorList>
            <person name="Fulton L."/>
            <person name="Clifton S."/>
            <person name="Fulton B."/>
            <person name="Xu J."/>
            <person name="Minx P."/>
            <person name="Pepin K.H."/>
            <person name="Johnson M."/>
            <person name="Bhonagiri V."/>
            <person name="Nash W.E."/>
            <person name="Mardis E.R."/>
            <person name="Wilson R.K."/>
        </authorList>
    </citation>
    <scope>NUCLEOTIDE SEQUENCE [LARGE SCALE GENOMIC DNA]</scope>
    <source>
        <strain evidence="3 4">DSM 12042</strain>
    </source>
</reference>
<dbReference type="CDD" id="cd05563">
    <property type="entry name" value="PTS_IIB_ascorbate"/>
    <property type="match status" value="1"/>
</dbReference>
<dbReference type="GeneID" id="83016683"/>
<organism evidence="3 4">
    <name type="scientific">Holdemania filiformis DSM 12042</name>
    <dbReference type="NCBI Taxonomy" id="545696"/>
    <lineage>
        <taxon>Bacteria</taxon>
        <taxon>Bacillati</taxon>
        <taxon>Bacillota</taxon>
        <taxon>Erysipelotrichia</taxon>
        <taxon>Erysipelotrichales</taxon>
        <taxon>Erysipelotrichaceae</taxon>
        <taxon>Holdemania</taxon>
    </lineage>
</organism>
<feature type="domain" description="PTS EIIB type-2" evidence="2">
    <location>
        <begin position="2"/>
        <end position="96"/>
    </location>
</feature>
<dbReference type="eggNOG" id="COG3414">
    <property type="taxonomic scope" value="Bacteria"/>
</dbReference>
<dbReference type="EMBL" id="ACCF01000055">
    <property type="protein sequence ID" value="EEF68840.1"/>
    <property type="molecule type" value="Genomic_DNA"/>
</dbReference>
<dbReference type="Pfam" id="PF02302">
    <property type="entry name" value="PTS_IIB"/>
    <property type="match status" value="1"/>
</dbReference>
<dbReference type="InterPro" id="IPR036095">
    <property type="entry name" value="PTS_EIIB-like_sf"/>
</dbReference>
<name>B9Y5A2_9FIRM</name>
<evidence type="ECO:0000256" key="1">
    <source>
        <dbReference type="ARBA" id="ARBA00022679"/>
    </source>
</evidence>
<dbReference type="GO" id="GO:0008982">
    <property type="term" value="F:protein-N(PI)-phosphohistidine-sugar phosphotransferase activity"/>
    <property type="evidence" value="ECO:0007669"/>
    <property type="project" value="InterPro"/>
</dbReference>
<dbReference type="RefSeq" id="WP_006058193.1">
    <property type="nucleotide sequence ID" value="NZ_GG657553.1"/>
</dbReference>